<organism evidence="1 2">
    <name type="scientific">Leptospira borgpetersenii str. 200701203</name>
    <dbReference type="NCBI Taxonomy" id="1193007"/>
    <lineage>
        <taxon>Bacteria</taxon>
        <taxon>Pseudomonadati</taxon>
        <taxon>Spirochaetota</taxon>
        <taxon>Spirochaetia</taxon>
        <taxon>Leptospirales</taxon>
        <taxon>Leptospiraceae</taxon>
        <taxon>Leptospira</taxon>
    </lineage>
</organism>
<dbReference type="EMBL" id="AKWO02000019">
    <property type="protein sequence ID" value="EMG01659.1"/>
    <property type="molecule type" value="Genomic_DNA"/>
</dbReference>
<comment type="caution">
    <text evidence="1">The sequence shown here is derived from an EMBL/GenBank/DDBJ whole genome shotgun (WGS) entry which is preliminary data.</text>
</comment>
<sequence>MFRREFPKKKRINFSKTTTQNQKLLEVEKIKFIKNGTTAAYSNFKSYLNKGENGNNKKNRVQFRL</sequence>
<accession>M3H3J2</accession>
<dbReference type="BioCyc" id="LBOR1193007:G11KN-4612-MONOMER"/>
<evidence type="ECO:0000313" key="1">
    <source>
        <dbReference type="EMBL" id="EMG01659.1"/>
    </source>
</evidence>
<dbReference type="Proteomes" id="UP000011783">
    <property type="component" value="Unassembled WGS sequence"/>
</dbReference>
<dbReference type="AlphaFoldDB" id="M3H3J2"/>
<gene>
    <name evidence="1" type="ORF">LEP1GSC123_0484</name>
</gene>
<name>M3H3J2_LEPBO</name>
<proteinExistence type="predicted"/>
<protein>
    <submittedName>
        <fullName evidence="1">Uncharacterized protein</fullName>
    </submittedName>
</protein>
<evidence type="ECO:0000313" key="2">
    <source>
        <dbReference type="Proteomes" id="UP000011783"/>
    </source>
</evidence>
<reference evidence="1 2" key="1">
    <citation type="submission" date="2013-01" db="EMBL/GenBank/DDBJ databases">
        <authorList>
            <person name="Harkins D.M."/>
            <person name="Durkin A.S."/>
            <person name="Brinkac L.M."/>
            <person name="Haft D.H."/>
            <person name="Selengut J.D."/>
            <person name="Sanka R."/>
            <person name="DePew J."/>
            <person name="Purushe J."/>
            <person name="Picardeau M."/>
            <person name="Werts C."/>
            <person name="Goarant C."/>
            <person name="Vinetz J.M."/>
            <person name="Sutton G.G."/>
            <person name="Nierman W.C."/>
            <person name="Fouts D.E."/>
        </authorList>
    </citation>
    <scope>NUCLEOTIDE SEQUENCE [LARGE SCALE GENOMIC DNA]</scope>
    <source>
        <strain evidence="1 2">200701203</strain>
    </source>
</reference>